<feature type="region of interest" description="Disordered" evidence="2">
    <location>
        <begin position="141"/>
        <end position="175"/>
    </location>
</feature>
<feature type="coiled-coil region" evidence="1">
    <location>
        <begin position="5"/>
        <end position="32"/>
    </location>
</feature>
<dbReference type="Proteomes" id="UP000039865">
    <property type="component" value="Unassembled WGS sequence"/>
</dbReference>
<sequence length="253" mass="29680">MKYEKTQYTQVQKQLSNESKDLQERLEYIKKAIEKYQYNIQKKDLSAHQASNLKRGVENIFSQEMLKMVIKHTPTTEESFIELYKRYFGEEEDENGECEFTLDQKKEVKIFTECGFTQMVVDEIAHFIQMEQHINKIQSQAISPKQKATQQSQKSIKESAWEITHSQSQSSSRSSNAFDQLFSQQLSSNYNEQVIQRKDKPCISDNKVQVHQEIIVEDDDDDDILLNCFQKEDLMTSQSDNLDALDLEQYISD</sequence>
<evidence type="ECO:0000313" key="4">
    <source>
        <dbReference type="Proteomes" id="UP000039865"/>
    </source>
</evidence>
<proteinExistence type="predicted"/>
<organism evidence="3 4">
    <name type="scientific">Stylonychia lemnae</name>
    <name type="common">Ciliate</name>
    <dbReference type="NCBI Taxonomy" id="5949"/>
    <lineage>
        <taxon>Eukaryota</taxon>
        <taxon>Sar</taxon>
        <taxon>Alveolata</taxon>
        <taxon>Ciliophora</taxon>
        <taxon>Intramacronucleata</taxon>
        <taxon>Spirotrichea</taxon>
        <taxon>Stichotrichia</taxon>
        <taxon>Sporadotrichida</taxon>
        <taxon>Oxytrichidae</taxon>
        <taxon>Stylonychinae</taxon>
        <taxon>Stylonychia</taxon>
    </lineage>
</organism>
<accession>A0A078A0H4</accession>
<evidence type="ECO:0000256" key="1">
    <source>
        <dbReference type="SAM" id="Coils"/>
    </source>
</evidence>
<evidence type="ECO:0000313" key="3">
    <source>
        <dbReference type="EMBL" id="CDW74283.1"/>
    </source>
</evidence>
<keyword evidence="4" id="KW-1185">Reference proteome</keyword>
<dbReference type="InParanoid" id="A0A078A0H4"/>
<evidence type="ECO:0000256" key="2">
    <source>
        <dbReference type="SAM" id="MobiDB-lite"/>
    </source>
</evidence>
<protein>
    <submittedName>
        <fullName evidence="3">Uncharacterized protein</fullName>
    </submittedName>
</protein>
<feature type="compositionally biased region" description="Low complexity" evidence="2">
    <location>
        <begin position="166"/>
        <end position="175"/>
    </location>
</feature>
<dbReference type="AlphaFoldDB" id="A0A078A0H4"/>
<dbReference type="EMBL" id="CCKQ01003177">
    <property type="protein sequence ID" value="CDW74283.1"/>
    <property type="molecule type" value="Genomic_DNA"/>
</dbReference>
<reference evidence="3 4" key="1">
    <citation type="submission" date="2014-06" db="EMBL/GenBank/DDBJ databases">
        <authorList>
            <person name="Swart Estienne"/>
        </authorList>
    </citation>
    <scope>NUCLEOTIDE SEQUENCE [LARGE SCALE GENOMIC DNA]</scope>
    <source>
        <strain evidence="3 4">130c</strain>
    </source>
</reference>
<name>A0A078A0H4_STYLE</name>
<feature type="compositionally biased region" description="Polar residues" evidence="2">
    <location>
        <begin position="141"/>
        <end position="154"/>
    </location>
</feature>
<gene>
    <name evidence="3" type="primary">Contig12568.g13410</name>
    <name evidence="3" type="ORF">STYLEM_3277</name>
</gene>
<keyword evidence="1" id="KW-0175">Coiled coil</keyword>